<feature type="coiled-coil region" evidence="1">
    <location>
        <begin position="656"/>
        <end position="683"/>
    </location>
</feature>
<gene>
    <name evidence="3" type="ORF">JKF63_02800</name>
</gene>
<feature type="region of interest" description="Disordered" evidence="2">
    <location>
        <begin position="420"/>
        <end position="540"/>
    </location>
</feature>
<feature type="region of interest" description="Disordered" evidence="2">
    <location>
        <begin position="141"/>
        <end position="164"/>
    </location>
</feature>
<dbReference type="RefSeq" id="XP_067755268.1">
    <property type="nucleotide sequence ID" value="XM_067898824.1"/>
</dbReference>
<feature type="compositionally biased region" description="Basic and acidic residues" evidence="2">
    <location>
        <begin position="387"/>
        <end position="408"/>
    </location>
</feature>
<feature type="region of interest" description="Disordered" evidence="2">
    <location>
        <begin position="76"/>
        <end position="117"/>
    </location>
</feature>
<evidence type="ECO:0000256" key="1">
    <source>
        <dbReference type="SAM" id="Coils"/>
    </source>
</evidence>
<dbReference type="OrthoDB" id="267885at2759"/>
<feature type="compositionally biased region" description="Low complexity" evidence="2">
    <location>
        <begin position="449"/>
        <end position="479"/>
    </location>
</feature>
<keyword evidence="1" id="KW-0175">Coiled coil</keyword>
<feature type="compositionally biased region" description="Low complexity" evidence="2">
    <location>
        <begin position="22"/>
        <end position="32"/>
    </location>
</feature>
<feature type="compositionally biased region" description="Pro residues" evidence="2">
    <location>
        <begin position="498"/>
        <end position="509"/>
    </location>
</feature>
<protein>
    <submittedName>
        <fullName evidence="3">Uncharacterized protein</fullName>
    </submittedName>
</protein>
<dbReference type="KEGG" id="phet:94288901"/>
<organism evidence="3 4">
    <name type="scientific">Porcisia hertigi</name>
    <dbReference type="NCBI Taxonomy" id="2761500"/>
    <lineage>
        <taxon>Eukaryota</taxon>
        <taxon>Discoba</taxon>
        <taxon>Euglenozoa</taxon>
        <taxon>Kinetoplastea</taxon>
        <taxon>Metakinetoplastina</taxon>
        <taxon>Trypanosomatida</taxon>
        <taxon>Trypanosomatidae</taxon>
        <taxon>Leishmaniinae</taxon>
        <taxon>Porcisia</taxon>
    </lineage>
</organism>
<evidence type="ECO:0000313" key="4">
    <source>
        <dbReference type="Proteomes" id="UP000674318"/>
    </source>
</evidence>
<accession>A0A836L4Z6</accession>
<dbReference type="EMBL" id="JAFJZO010000030">
    <property type="protein sequence ID" value="KAG5498514.1"/>
    <property type="molecule type" value="Genomic_DNA"/>
</dbReference>
<feature type="region of interest" description="Disordered" evidence="2">
    <location>
        <begin position="1"/>
        <end position="45"/>
    </location>
</feature>
<feature type="compositionally biased region" description="Low complexity" evidence="2">
    <location>
        <begin position="105"/>
        <end position="115"/>
    </location>
</feature>
<keyword evidence="4" id="KW-1185">Reference proteome</keyword>
<evidence type="ECO:0000313" key="3">
    <source>
        <dbReference type="EMBL" id="KAG5498514.1"/>
    </source>
</evidence>
<name>A0A836L4Z6_9TRYP</name>
<comment type="caution">
    <text evidence="3">The sequence shown here is derived from an EMBL/GenBank/DDBJ whole genome shotgun (WGS) entry which is preliminary data.</text>
</comment>
<reference evidence="3 4" key="1">
    <citation type="submission" date="2021-02" db="EMBL/GenBank/DDBJ databases">
        <title>Porcisia hertigi Genome sequencing and assembly.</title>
        <authorList>
            <person name="Almutairi H."/>
            <person name="Gatherer D."/>
        </authorList>
    </citation>
    <scope>NUCLEOTIDE SEQUENCE [LARGE SCALE GENOMIC DNA]</scope>
    <source>
        <strain evidence="3 4">C119</strain>
    </source>
</reference>
<feature type="region of interest" description="Disordered" evidence="2">
    <location>
        <begin position="553"/>
        <end position="633"/>
    </location>
</feature>
<feature type="compositionally biased region" description="Basic and acidic residues" evidence="2">
    <location>
        <begin position="284"/>
        <end position="298"/>
    </location>
</feature>
<dbReference type="AlphaFoldDB" id="A0A836L4Z6"/>
<feature type="compositionally biased region" description="Low complexity" evidence="2">
    <location>
        <begin position="346"/>
        <end position="356"/>
    </location>
</feature>
<proteinExistence type="predicted"/>
<dbReference type="GeneID" id="94288901"/>
<evidence type="ECO:0000256" key="2">
    <source>
        <dbReference type="SAM" id="MobiDB-lite"/>
    </source>
</evidence>
<sequence>MPPRQAKRHDPDVWKPPPPLPTSSTQTSTSTPGAGGGVAPAPSHLSAFQERFAKRTEVVGKDGANAQLGVAAVSSSSHCAPSPAQPKGGGIATLRAPRKNISEGATSAAPSSLAAPEHRVTAPIKRVLKNAPRLRILAPIERGRTLSSSLPSEDPRASSPTVALQRGARLSCSSLATAPAETKKAVKHILAPPAAAAAAPAAAPTAALYRAATEHRSAEKPSCSILSLGDGTDLRPQPSTASPSLGTPLALPHMHSPGKATVVSSTPPPVLTSLRKNEPLPVPRSDRLTEPPRSRERPAPTTAVATPPPGRPKHPEQRKASSHPVTRLNAERCRASSPPSPPPSGPAAADSSTPSANYKPYSLRSYKALMADVAGQKMGGLGPSDTDEQRAAREKHERAKAYGRRAESVARTLLAGAALRGDKETGNPDATIISPVSSSSVDADRRQGRPSARSSSSDTRTSDTTTTTTSTTTSRSPSAKCPPHRRQTPRTAARAALLPPPQASSPPPAQSRLSGAATPQPQFSAPAFDSGELTPLPLGVESTNAKPLQALLPPLSAPPRTSPAVGSFSVGAAPRRQVAQARRRRERALTYARGVSQRRLQPTPAGSDDGDSAHTESRGSVSPGGRVVKNGAAGDANAHGVPLARQVCVPSSGILRQAAADDADRAQRQRRLLELEALHAQKKEVVEVIRRKLRV</sequence>
<dbReference type="Proteomes" id="UP000674318">
    <property type="component" value="Unassembled WGS sequence"/>
</dbReference>
<feature type="region of interest" description="Disordered" evidence="2">
    <location>
        <begin position="377"/>
        <end position="408"/>
    </location>
</feature>
<feature type="region of interest" description="Disordered" evidence="2">
    <location>
        <begin position="213"/>
        <end position="357"/>
    </location>
</feature>